<dbReference type="InterPro" id="IPR023772">
    <property type="entry name" value="DNA-bd_HTH_TetR-type_CS"/>
</dbReference>
<accession>A0ABN1F875</accession>
<dbReference type="PROSITE" id="PS50977">
    <property type="entry name" value="HTH_TETR_2"/>
    <property type="match status" value="1"/>
</dbReference>
<proteinExistence type="predicted"/>
<evidence type="ECO:0000259" key="5">
    <source>
        <dbReference type="PROSITE" id="PS50977"/>
    </source>
</evidence>
<dbReference type="Pfam" id="PF00440">
    <property type="entry name" value="TetR_N"/>
    <property type="match status" value="1"/>
</dbReference>
<dbReference type="PROSITE" id="PS01081">
    <property type="entry name" value="HTH_TETR_1"/>
    <property type="match status" value="1"/>
</dbReference>
<dbReference type="SUPFAM" id="SSF48498">
    <property type="entry name" value="Tetracyclin repressor-like, C-terminal domain"/>
    <property type="match status" value="1"/>
</dbReference>
<keyword evidence="2 4" id="KW-0238">DNA-binding</keyword>
<dbReference type="Gene3D" id="1.10.357.10">
    <property type="entry name" value="Tetracycline Repressor, domain 2"/>
    <property type="match status" value="1"/>
</dbReference>
<feature type="DNA-binding region" description="H-T-H motif" evidence="4">
    <location>
        <begin position="28"/>
        <end position="47"/>
    </location>
</feature>
<evidence type="ECO:0000256" key="4">
    <source>
        <dbReference type="PROSITE-ProRule" id="PRU00335"/>
    </source>
</evidence>
<comment type="caution">
    <text evidence="6">The sequence shown here is derived from an EMBL/GenBank/DDBJ whole genome shotgun (WGS) entry which is preliminary data.</text>
</comment>
<dbReference type="Proteomes" id="UP001499951">
    <property type="component" value="Unassembled WGS sequence"/>
</dbReference>
<dbReference type="PANTHER" id="PTHR47506">
    <property type="entry name" value="TRANSCRIPTIONAL REGULATORY PROTEIN"/>
    <property type="match status" value="1"/>
</dbReference>
<keyword evidence="1" id="KW-0805">Transcription regulation</keyword>
<dbReference type="InterPro" id="IPR011075">
    <property type="entry name" value="TetR_C"/>
</dbReference>
<dbReference type="Pfam" id="PF16925">
    <property type="entry name" value="TetR_C_13"/>
    <property type="match status" value="1"/>
</dbReference>
<dbReference type="InterPro" id="IPR036271">
    <property type="entry name" value="Tet_transcr_reg_TetR-rel_C_sf"/>
</dbReference>
<dbReference type="RefSeq" id="WP_166929173.1">
    <property type="nucleotide sequence ID" value="NZ_BAAADD010000011.1"/>
</dbReference>
<evidence type="ECO:0000313" key="7">
    <source>
        <dbReference type="Proteomes" id="UP001499951"/>
    </source>
</evidence>
<dbReference type="EMBL" id="BAAADD010000011">
    <property type="protein sequence ID" value="GAA0584921.1"/>
    <property type="molecule type" value="Genomic_DNA"/>
</dbReference>
<sequence length="193" mass="20774">MDKGLQTRARILDTAVKLASRNGLGGLTIGRLAEVLSLSKAGLFAHFGSKEALQQAVLDHAGSLYQTRVIAQLPPSASPQVRLRQLLKKCMDWIDDPAFPGGCPIMSACFELTPEDGEPWNNLVAKQRHFQTLLTGMFRAAGAPPAAAEQAAFEFRSITLGYQHSSRVLGNPKARKLAQHALDATLAHAVPVP</sequence>
<reference evidence="6 7" key="1">
    <citation type="journal article" date="2019" name="Int. J. Syst. Evol. Microbiol.">
        <title>The Global Catalogue of Microorganisms (GCM) 10K type strain sequencing project: providing services to taxonomists for standard genome sequencing and annotation.</title>
        <authorList>
            <consortium name="The Broad Institute Genomics Platform"/>
            <consortium name="The Broad Institute Genome Sequencing Center for Infectious Disease"/>
            <person name="Wu L."/>
            <person name="Ma J."/>
        </authorList>
    </citation>
    <scope>NUCLEOTIDE SEQUENCE [LARGE SCALE GENOMIC DNA]</scope>
    <source>
        <strain evidence="6 7">JCM 15089</strain>
    </source>
</reference>
<dbReference type="InterPro" id="IPR009057">
    <property type="entry name" value="Homeodomain-like_sf"/>
</dbReference>
<evidence type="ECO:0000256" key="1">
    <source>
        <dbReference type="ARBA" id="ARBA00023015"/>
    </source>
</evidence>
<dbReference type="PANTHER" id="PTHR47506:SF6">
    <property type="entry name" value="HTH-TYPE TRANSCRIPTIONAL REPRESSOR NEMR"/>
    <property type="match status" value="1"/>
</dbReference>
<dbReference type="PRINTS" id="PR00455">
    <property type="entry name" value="HTHTETR"/>
</dbReference>
<gene>
    <name evidence="6" type="ORF">GCM10008942_37280</name>
</gene>
<evidence type="ECO:0000256" key="2">
    <source>
        <dbReference type="ARBA" id="ARBA00023125"/>
    </source>
</evidence>
<keyword evidence="3" id="KW-0804">Transcription</keyword>
<dbReference type="Gene3D" id="1.10.10.60">
    <property type="entry name" value="Homeodomain-like"/>
    <property type="match status" value="1"/>
</dbReference>
<dbReference type="SUPFAM" id="SSF46689">
    <property type="entry name" value="Homeodomain-like"/>
    <property type="match status" value="1"/>
</dbReference>
<organism evidence="6 7">
    <name type="scientific">Rhizomicrobium electricum</name>
    <dbReference type="NCBI Taxonomy" id="480070"/>
    <lineage>
        <taxon>Bacteria</taxon>
        <taxon>Pseudomonadati</taxon>
        <taxon>Pseudomonadota</taxon>
        <taxon>Alphaproteobacteria</taxon>
        <taxon>Micropepsales</taxon>
        <taxon>Micropepsaceae</taxon>
        <taxon>Rhizomicrobium</taxon>
    </lineage>
</organism>
<name>A0ABN1F875_9PROT</name>
<feature type="domain" description="HTH tetR-type" evidence="5">
    <location>
        <begin position="5"/>
        <end position="65"/>
    </location>
</feature>
<evidence type="ECO:0000313" key="6">
    <source>
        <dbReference type="EMBL" id="GAA0584921.1"/>
    </source>
</evidence>
<keyword evidence="7" id="KW-1185">Reference proteome</keyword>
<dbReference type="InterPro" id="IPR001647">
    <property type="entry name" value="HTH_TetR"/>
</dbReference>
<protein>
    <submittedName>
        <fullName evidence="6">TetR/AcrR family transcriptional regulator</fullName>
    </submittedName>
</protein>
<evidence type="ECO:0000256" key="3">
    <source>
        <dbReference type="ARBA" id="ARBA00023163"/>
    </source>
</evidence>